<reference evidence="1 2" key="1">
    <citation type="submission" date="2018-07" db="EMBL/GenBank/DDBJ databases">
        <title>Bacillus sp. YLB-04 draft genome sequence.</title>
        <authorList>
            <person name="Yu L."/>
            <person name="Tang X."/>
        </authorList>
    </citation>
    <scope>NUCLEOTIDE SEQUENCE [LARGE SCALE GENOMIC DNA]</scope>
    <source>
        <strain evidence="1 2">YLB-04</strain>
    </source>
</reference>
<dbReference type="CDD" id="cd05403">
    <property type="entry name" value="NT_KNTase_like"/>
    <property type="match status" value="1"/>
</dbReference>
<evidence type="ECO:0000313" key="1">
    <source>
        <dbReference type="EMBL" id="RDU38939.1"/>
    </source>
</evidence>
<organism evidence="1 2">
    <name type="scientific">Neobacillus piezotolerans</name>
    <dbReference type="NCBI Taxonomy" id="2259171"/>
    <lineage>
        <taxon>Bacteria</taxon>
        <taxon>Bacillati</taxon>
        <taxon>Bacillota</taxon>
        <taxon>Bacilli</taxon>
        <taxon>Bacillales</taxon>
        <taxon>Bacillaceae</taxon>
        <taxon>Neobacillus</taxon>
    </lineage>
</organism>
<protein>
    <submittedName>
        <fullName evidence="1">Nucleotidyltransferase domain-containing protein</fullName>
    </submittedName>
</protein>
<name>A0A3D8GXL4_9BACI</name>
<sequence length="239" mass="27209">MKRNPIEDALKIINAKFPNCQAALLAGSVVRGEATDRSDLDMVIFDGNLFAPYRESLIDNGWPIEAFVHNLTSYRDFFKSDIERGVPSLVRMVSEGVVLKGEDIIRPIKEEAKKLMEKGPEEWSDDLIVTKRYFLTDALDDFIGCTNRPEAIFIALTLANLASEFVLRVNGKWIGKSKWIFRSLKEYDEKFAERFTVAFDCFYKTNKKDKVIELVDGIMEPYGGRLFEGFSLGKIPGLM</sequence>
<dbReference type="EMBL" id="QNQT01000001">
    <property type="protein sequence ID" value="RDU38939.1"/>
    <property type="molecule type" value="Genomic_DNA"/>
</dbReference>
<dbReference type="RefSeq" id="WP_115450853.1">
    <property type="nucleotide sequence ID" value="NZ_QNQT01000001.1"/>
</dbReference>
<gene>
    <name evidence="1" type="ORF">DRW41_00035</name>
</gene>
<evidence type="ECO:0000313" key="2">
    <source>
        <dbReference type="Proteomes" id="UP000257144"/>
    </source>
</evidence>
<accession>A0A3D8GXL4</accession>
<dbReference type="GO" id="GO:0016740">
    <property type="term" value="F:transferase activity"/>
    <property type="evidence" value="ECO:0007669"/>
    <property type="project" value="UniProtKB-KW"/>
</dbReference>
<proteinExistence type="predicted"/>
<keyword evidence="2" id="KW-1185">Reference proteome</keyword>
<comment type="caution">
    <text evidence="1">The sequence shown here is derived from an EMBL/GenBank/DDBJ whole genome shotgun (WGS) entry which is preliminary data.</text>
</comment>
<dbReference type="OrthoDB" id="43980at2"/>
<dbReference type="Proteomes" id="UP000257144">
    <property type="component" value="Unassembled WGS sequence"/>
</dbReference>
<dbReference type="Gene3D" id="3.30.460.10">
    <property type="entry name" value="Beta Polymerase, domain 2"/>
    <property type="match status" value="1"/>
</dbReference>
<keyword evidence="1" id="KW-0808">Transferase</keyword>
<dbReference type="SUPFAM" id="SSF81301">
    <property type="entry name" value="Nucleotidyltransferase"/>
    <property type="match status" value="1"/>
</dbReference>
<dbReference type="AlphaFoldDB" id="A0A3D8GXL4"/>
<dbReference type="InterPro" id="IPR043519">
    <property type="entry name" value="NT_sf"/>
</dbReference>